<evidence type="ECO:0000256" key="2">
    <source>
        <dbReference type="ARBA" id="ARBA00007779"/>
    </source>
</evidence>
<evidence type="ECO:0000256" key="8">
    <source>
        <dbReference type="SAM" id="Phobius"/>
    </source>
</evidence>
<dbReference type="InterPro" id="IPR027815">
    <property type="entry name" value="CSC1/OSCA1-like_cyt"/>
</dbReference>
<feature type="transmembrane region" description="Helical" evidence="8">
    <location>
        <begin position="50"/>
        <end position="72"/>
    </location>
</feature>
<organism evidence="12 13">
    <name type="scientific">Friedmanniomyces endolithicus</name>
    <dbReference type="NCBI Taxonomy" id="329885"/>
    <lineage>
        <taxon>Eukaryota</taxon>
        <taxon>Fungi</taxon>
        <taxon>Dikarya</taxon>
        <taxon>Ascomycota</taxon>
        <taxon>Pezizomycotina</taxon>
        <taxon>Dothideomycetes</taxon>
        <taxon>Dothideomycetidae</taxon>
        <taxon>Mycosphaerellales</taxon>
        <taxon>Teratosphaeriaceae</taxon>
        <taxon>Friedmanniomyces</taxon>
    </lineage>
</organism>
<feature type="transmembrane region" description="Helical" evidence="8">
    <location>
        <begin position="448"/>
        <end position="470"/>
    </location>
</feature>
<dbReference type="PANTHER" id="PTHR13018">
    <property type="entry name" value="PROBABLE MEMBRANE PROTEIN DUF221-RELATED"/>
    <property type="match status" value="1"/>
</dbReference>
<name>A0A4U0VMC4_9PEZI</name>
<feature type="transmembrane region" description="Helical" evidence="8">
    <location>
        <begin position="612"/>
        <end position="639"/>
    </location>
</feature>
<dbReference type="Pfam" id="PF14703">
    <property type="entry name" value="PHM7_cyt"/>
    <property type="match status" value="1"/>
</dbReference>
<feature type="domain" description="CSC1/OSCA1-like N-terminal transmembrane" evidence="10">
    <location>
        <begin position="50"/>
        <end position="199"/>
    </location>
</feature>
<dbReference type="Pfam" id="PF02714">
    <property type="entry name" value="RSN1_7TM"/>
    <property type="match status" value="1"/>
</dbReference>
<dbReference type="Proteomes" id="UP000310066">
    <property type="component" value="Unassembled WGS sequence"/>
</dbReference>
<feature type="compositionally biased region" description="Basic and acidic residues" evidence="7">
    <location>
        <begin position="1010"/>
        <end position="1020"/>
    </location>
</feature>
<evidence type="ECO:0000259" key="11">
    <source>
        <dbReference type="Pfam" id="PF14703"/>
    </source>
</evidence>
<keyword evidence="5 8" id="KW-1133">Transmembrane helix</keyword>
<dbReference type="GO" id="GO:0005886">
    <property type="term" value="C:plasma membrane"/>
    <property type="evidence" value="ECO:0007669"/>
    <property type="project" value="TreeGrafter"/>
</dbReference>
<feature type="domain" description="CSC1/OSCA1-like cytosolic" evidence="11">
    <location>
        <begin position="224"/>
        <end position="390"/>
    </location>
</feature>
<accession>A0A4U0VMC4</accession>
<keyword evidence="4 8" id="KW-0812">Transmembrane</keyword>
<feature type="domain" description="CSC1/OSCA1-like 7TM region" evidence="9">
    <location>
        <begin position="402"/>
        <end position="684"/>
    </location>
</feature>
<feature type="transmembrane region" description="Helical" evidence="8">
    <location>
        <begin position="403"/>
        <end position="428"/>
    </location>
</feature>
<evidence type="ECO:0000256" key="6">
    <source>
        <dbReference type="ARBA" id="ARBA00023136"/>
    </source>
</evidence>
<feature type="compositionally biased region" description="Basic and acidic residues" evidence="7">
    <location>
        <begin position="881"/>
        <end position="909"/>
    </location>
</feature>
<dbReference type="InterPro" id="IPR045122">
    <property type="entry name" value="Csc1-like"/>
</dbReference>
<feature type="transmembrane region" description="Helical" evidence="8">
    <location>
        <begin position="693"/>
        <end position="712"/>
    </location>
</feature>
<dbReference type="STRING" id="329885.A0A4U0VMC4"/>
<feature type="transmembrane region" description="Helical" evidence="8">
    <location>
        <begin position="670"/>
        <end position="687"/>
    </location>
</feature>
<feature type="region of interest" description="Disordered" evidence="7">
    <location>
        <begin position="862"/>
        <end position="1037"/>
    </location>
</feature>
<feature type="transmembrane region" description="Helical" evidence="8">
    <location>
        <begin position="497"/>
        <end position="520"/>
    </location>
</feature>
<evidence type="ECO:0000313" key="13">
    <source>
        <dbReference type="Proteomes" id="UP000310066"/>
    </source>
</evidence>
<comment type="caution">
    <text evidence="12">The sequence shown here is derived from an EMBL/GenBank/DDBJ whole genome shotgun (WGS) entry which is preliminary data.</text>
</comment>
<dbReference type="AlphaFoldDB" id="A0A4U0VMC4"/>
<keyword evidence="3" id="KW-0813">Transport</keyword>
<evidence type="ECO:0000256" key="5">
    <source>
        <dbReference type="ARBA" id="ARBA00022989"/>
    </source>
</evidence>
<dbReference type="InterPro" id="IPR003864">
    <property type="entry name" value="CSC1/OSCA1-like_7TM"/>
</dbReference>
<gene>
    <name evidence="12" type="ORF">B0A54_00333</name>
</gene>
<evidence type="ECO:0008006" key="14">
    <source>
        <dbReference type="Google" id="ProtNLM"/>
    </source>
</evidence>
<keyword evidence="6 8" id="KW-0472">Membrane</keyword>
<dbReference type="GO" id="GO:0005227">
    <property type="term" value="F:calcium-activated cation channel activity"/>
    <property type="evidence" value="ECO:0007669"/>
    <property type="project" value="InterPro"/>
</dbReference>
<protein>
    <recommendedName>
        <fullName evidence="14">CSC1/OSCA1-like 7TM region domain-containing protein</fullName>
    </recommendedName>
</protein>
<dbReference type="PANTHER" id="PTHR13018:SF149">
    <property type="entry name" value="DOMAIN PROTEIN, PUTATIVE (AFU_ORTHOLOGUE AFUA_3G11660)-RELATED"/>
    <property type="match status" value="1"/>
</dbReference>
<evidence type="ECO:0000256" key="4">
    <source>
        <dbReference type="ARBA" id="ARBA00022692"/>
    </source>
</evidence>
<evidence type="ECO:0000259" key="9">
    <source>
        <dbReference type="Pfam" id="PF02714"/>
    </source>
</evidence>
<feature type="transmembrane region" description="Helical" evidence="8">
    <location>
        <begin position="137"/>
        <end position="159"/>
    </location>
</feature>
<evidence type="ECO:0000259" key="10">
    <source>
        <dbReference type="Pfam" id="PF13967"/>
    </source>
</evidence>
<proteinExistence type="inferred from homology"/>
<comment type="similarity">
    <text evidence="2">Belongs to the CSC1 (TC 1.A.17) family.</text>
</comment>
<reference evidence="12 13" key="1">
    <citation type="submission" date="2017-03" db="EMBL/GenBank/DDBJ databases">
        <title>Genomes of endolithic fungi from Antarctica.</title>
        <authorList>
            <person name="Coleine C."/>
            <person name="Masonjones S."/>
            <person name="Stajich J.E."/>
        </authorList>
    </citation>
    <scope>NUCLEOTIDE SEQUENCE [LARGE SCALE GENOMIC DNA]</scope>
    <source>
        <strain evidence="12 13">CCFEE 5311</strain>
    </source>
</reference>
<evidence type="ECO:0000256" key="3">
    <source>
        <dbReference type="ARBA" id="ARBA00022448"/>
    </source>
</evidence>
<comment type="subcellular location">
    <subcellularLocation>
        <location evidence="1">Membrane</location>
        <topology evidence="1">Multi-pass membrane protein</topology>
    </subcellularLocation>
</comment>
<sequence length="1037" mass="115089">MDAVIPTATHLLLPRQSSSSDSSTTCTKEDTTCQFLALIANPFSQLYTDAFYASLITSLGISALIALLFCFLRPYNNVVYAPRAKYADSKHAPPPVEKGLFGWIPPLLRTKEQDLVDKVGLDAAVFMRFIRMLRDMFLTLSVLGCGVLIPLYVVTANGSADGVFFFMRLTPLYMYGSRAFWAVVVLAYVFDIVICGFLWVNYRAVVRLRRAYFDSPDYQRSLHARTLLLTDIPPELRSDEGIVQLTDSVKASDAVPRAAIARNTKDLPELVEEHEKAVRGLEKVLAKYLKDPNKLPPKRPTCKVSQNDKAYTKGQTVDAIEYLTSRIKELEIEIKEVRISVDKRNAMSYGFASYEAIPDAHDVAYVARKKGPKGTIIRLAPKPNDLVWKNLKMSKKERGWQNFINNLWVAVLTLAWVAPNILIAAFLSNLSHLGNFWPAFANSLAAHRVWWAVVQGVFAPALTTAFYFYLPAIFRRLCVSAGDVTKTSRERHVMHKLYAFFVFNNLVIFSLFSAIFAYIAAVVKGSKAGGNVWNQFENSHPFQLVVSALCQVSPYWISWVLQRNLGAALDLSQLISLLWNWVMKRFFAPTPRELIELTAPQPFDYAGYYNYFLFYATVAMCFATLQPLVLPVTAFYFALDSFLKKYLLLYIFITKYESGGMFWRSLANRLLAAALMGNIVVALLVTAQGNLAGANWGMLAALAPLPFLLLAFKIYCMRAFDDAIHYYHYQKSGVAHEVGIGAEGKARGKGERSVGVRFGHPVLYKPLMTPMVAAKSQHLLKTIYSGRTSLEENNANAAAGYSDIYMDSMEQSRPGKSTGGHAPFEIVSEHQMDFAHWKHSPQFRDEHGGDGEVFGRAQDLLRPGTAGAGSMMTRTFTGETDGSRSRSESREAFGGRGRRSESRDSDATRVDGGGAGETEYPRGYHMTPSALREGSPDEGWGVPGARGRLPSSNPHYDDEAEEEEDGREGLMASAARMGKSPPFQRQLPAAAAAVTPNGPSPGGYGPIHTLGEDGGGKGDMGETSYDYFRQEARGRDL</sequence>
<dbReference type="Pfam" id="PF13967">
    <property type="entry name" value="RSN1_TM"/>
    <property type="match status" value="1"/>
</dbReference>
<feature type="compositionally biased region" description="Basic and acidic residues" evidence="7">
    <location>
        <begin position="1028"/>
        <end position="1037"/>
    </location>
</feature>
<evidence type="ECO:0000256" key="1">
    <source>
        <dbReference type="ARBA" id="ARBA00004141"/>
    </source>
</evidence>
<evidence type="ECO:0000256" key="7">
    <source>
        <dbReference type="SAM" id="MobiDB-lite"/>
    </source>
</evidence>
<dbReference type="OrthoDB" id="2150324at2759"/>
<feature type="transmembrane region" description="Helical" evidence="8">
    <location>
        <begin position="540"/>
        <end position="557"/>
    </location>
</feature>
<dbReference type="InterPro" id="IPR032880">
    <property type="entry name" value="CSC1/OSCA1-like_N"/>
</dbReference>
<dbReference type="EMBL" id="NAJP01000001">
    <property type="protein sequence ID" value="TKA49665.1"/>
    <property type="molecule type" value="Genomic_DNA"/>
</dbReference>
<feature type="transmembrane region" description="Helical" evidence="8">
    <location>
        <begin position="179"/>
        <end position="200"/>
    </location>
</feature>
<evidence type="ECO:0000313" key="12">
    <source>
        <dbReference type="EMBL" id="TKA49665.1"/>
    </source>
</evidence>